<accession>A0A6A5Y8C4</accession>
<evidence type="ECO:0000256" key="1">
    <source>
        <dbReference type="SAM" id="MobiDB-lite"/>
    </source>
</evidence>
<name>A0A6A5Y8C4_9PLEO</name>
<feature type="domain" description="Phytochrome chromophore attachment site" evidence="2">
    <location>
        <begin position="65"/>
        <end position="130"/>
    </location>
</feature>
<feature type="region of interest" description="Disordered" evidence="1">
    <location>
        <begin position="157"/>
        <end position="285"/>
    </location>
</feature>
<dbReference type="PROSITE" id="PS50046">
    <property type="entry name" value="PHYTOCHROME_2"/>
    <property type="match status" value="1"/>
</dbReference>
<feature type="region of interest" description="Disordered" evidence="1">
    <location>
        <begin position="1"/>
        <end position="54"/>
    </location>
</feature>
<keyword evidence="4" id="KW-1185">Reference proteome</keyword>
<evidence type="ECO:0000259" key="2">
    <source>
        <dbReference type="PROSITE" id="PS50046"/>
    </source>
</evidence>
<dbReference type="AlphaFoldDB" id="A0A6A5Y8C4"/>
<dbReference type="Proteomes" id="UP000799778">
    <property type="component" value="Unassembled WGS sequence"/>
</dbReference>
<evidence type="ECO:0000313" key="3">
    <source>
        <dbReference type="EMBL" id="KAF2021566.1"/>
    </source>
</evidence>
<dbReference type="GeneID" id="54288946"/>
<sequence length="378" mass="41618">MDATSPATPPATSAATSPVTPHVTSAATSPVTPHVTAPATSPATPHASHHASPHATCHANFAHQTIPAELENIHTETNIEVLRDRVVQLRYHLDAQSRVLAESVRDSAQLREENKRLLDTHCPKNYAQPQIDSLTKANDRLFKSELFWRKKCGDLERRMDDLPGPSKPAKSEQSTASGEEVGVEQNGHAEEEAGVEQDGRTEEEDKEEWEKIDGTEEEDKEAGVDQGGHTEEEDEVPGLEQDGRTEEENNGGEGIGMGSVTTTPNVQPQRQGVNPATSHRRPFRFNPTTHAYSAMVNTFPPRQVYPSHGMHPTQHWMPSQTVMYPAFNPVSYQFRPTVPSVASSSNQTAFVPQAYGYRSDMAPMGAYDVNGHYYHSQV</sequence>
<gene>
    <name evidence="3" type="ORF">BU24DRAFT_457541</name>
</gene>
<dbReference type="RefSeq" id="XP_033389905.1">
    <property type="nucleotide sequence ID" value="XM_033531549.1"/>
</dbReference>
<reference evidence="3" key="1">
    <citation type="journal article" date="2020" name="Stud. Mycol.">
        <title>101 Dothideomycetes genomes: a test case for predicting lifestyles and emergence of pathogens.</title>
        <authorList>
            <person name="Haridas S."/>
            <person name="Albert R."/>
            <person name="Binder M."/>
            <person name="Bloem J."/>
            <person name="Labutti K."/>
            <person name="Salamov A."/>
            <person name="Andreopoulos B."/>
            <person name="Baker S."/>
            <person name="Barry K."/>
            <person name="Bills G."/>
            <person name="Bluhm B."/>
            <person name="Cannon C."/>
            <person name="Castanera R."/>
            <person name="Culley D."/>
            <person name="Daum C."/>
            <person name="Ezra D."/>
            <person name="Gonzalez J."/>
            <person name="Henrissat B."/>
            <person name="Kuo A."/>
            <person name="Liang C."/>
            <person name="Lipzen A."/>
            <person name="Lutzoni F."/>
            <person name="Magnuson J."/>
            <person name="Mondo S."/>
            <person name="Nolan M."/>
            <person name="Ohm R."/>
            <person name="Pangilinan J."/>
            <person name="Park H.-J."/>
            <person name="Ramirez L."/>
            <person name="Alfaro M."/>
            <person name="Sun H."/>
            <person name="Tritt A."/>
            <person name="Yoshinaga Y."/>
            <person name="Zwiers L.-H."/>
            <person name="Turgeon B."/>
            <person name="Goodwin S."/>
            <person name="Spatafora J."/>
            <person name="Crous P."/>
            <person name="Grigoriev I."/>
        </authorList>
    </citation>
    <scope>NUCLEOTIDE SEQUENCE</scope>
    <source>
        <strain evidence="3">CBS 175.79</strain>
    </source>
</reference>
<feature type="compositionally biased region" description="Low complexity" evidence="1">
    <location>
        <begin position="1"/>
        <end position="46"/>
    </location>
</feature>
<organism evidence="3 4">
    <name type="scientific">Aaosphaeria arxii CBS 175.79</name>
    <dbReference type="NCBI Taxonomy" id="1450172"/>
    <lineage>
        <taxon>Eukaryota</taxon>
        <taxon>Fungi</taxon>
        <taxon>Dikarya</taxon>
        <taxon>Ascomycota</taxon>
        <taxon>Pezizomycotina</taxon>
        <taxon>Dothideomycetes</taxon>
        <taxon>Pleosporomycetidae</taxon>
        <taxon>Pleosporales</taxon>
        <taxon>Pleosporales incertae sedis</taxon>
        <taxon>Aaosphaeria</taxon>
    </lineage>
</organism>
<dbReference type="InterPro" id="IPR016132">
    <property type="entry name" value="Phyto_chromo_attachment"/>
</dbReference>
<proteinExistence type="predicted"/>
<feature type="compositionally biased region" description="Polar residues" evidence="1">
    <location>
        <begin position="259"/>
        <end position="277"/>
    </location>
</feature>
<dbReference type="EMBL" id="ML978066">
    <property type="protein sequence ID" value="KAF2021566.1"/>
    <property type="molecule type" value="Genomic_DNA"/>
</dbReference>
<evidence type="ECO:0000313" key="4">
    <source>
        <dbReference type="Proteomes" id="UP000799778"/>
    </source>
</evidence>
<protein>
    <recommendedName>
        <fullName evidence="2">Phytochrome chromophore attachment site domain-containing protein</fullName>
    </recommendedName>
</protein>